<dbReference type="NCBIfam" id="TIGR00222">
    <property type="entry name" value="panB"/>
    <property type="match status" value="1"/>
</dbReference>
<evidence type="ECO:0000256" key="9">
    <source>
        <dbReference type="PIRSR" id="PIRSR000388-2"/>
    </source>
</evidence>
<feature type="binding site" evidence="7 10">
    <location>
        <position position="142"/>
    </location>
    <ligand>
        <name>Mg(2+)</name>
        <dbReference type="ChEBI" id="CHEBI:18420"/>
    </ligand>
</feature>
<evidence type="ECO:0000256" key="5">
    <source>
        <dbReference type="ARBA" id="ARBA00022679"/>
    </source>
</evidence>
<evidence type="ECO:0000256" key="11">
    <source>
        <dbReference type="SAM" id="MobiDB-lite"/>
    </source>
</evidence>
<keyword evidence="12" id="KW-0489">Methyltransferase</keyword>
<comment type="similarity">
    <text evidence="2 7">Belongs to the PanB family.</text>
</comment>
<organism evidence="12 13">
    <name type="scientific">Stieleria marina</name>
    <dbReference type="NCBI Taxonomy" id="1930275"/>
    <lineage>
        <taxon>Bacteria</taxon>
        <taxon>Pseudomonadati</taxon>
        <taxon>Planctomycetota</taxon>
        <taxon>Planctomycetia</taxon>
        <taxon>Pirellulales</taxon>
        <taxon>Pirellulaceae</taxon>
        <taxon>Stieleria</taxon>
    </lineage>
</organism>
<dbReference type="AlphaFoldDB" id="A0A517P1N7"/>
<evidence type="ECO:0000313" key="12">
    <source>
        <dbReference type="EMBL" id="QDT13290.1"/>
    </source>
</evidence>
<feature type="binding site" evidence="7 10">
    <location>
        <position position="110"/>
    </location>
    <ligand>
        <name>Mg(2+)</name>
        <dbReference type="ChEBI" id="CHEBI:18420"/>
    </ligand>
</feature>
<feature type="binding site" evidence="7 9">
    <location>
        <position position="110"/>
    </location>
    <ligand>
        <name>3-methyl-2-oxobutanoate</name>
        <dbReference type="ChEBI" id="CHEBI:11851"/>
    </ligand>
</feature>
<dbReference type="GO" id="GO:0000287">
    <property type="term" value="F:magnesium ion binding"/>
    <property type="evidence" value="ECO:0007669"/>
    <property type="project" value="TreeGrafter"/>
</dbReference>
<accession>A0A517P1N7</accession>
<keyword evidence="13" id="KW-1185">Reference proteome</keyword>
<comment type="subcellular location">
    <subcellularLocation>
        <location evidence="7">Cytoplasm</location>
    </subcellularLocation>
</comment>
<proteinExistence type="inferred from homology"/>
<dbReference type="NCBIfam" id="NF001452">
    <property type="entry name" value="PRK00311.1"/>
    <property type="match status" value="1"/>
</dbReference>
<comment type="subunit">
    <text evidence="3 7">Homodecamer; pentamer of dimers.</text>
</comment>
<feature type="binding site" evidence="7 9">
    <location>
        <begin position="71"/>
        <end position="72"/>
    </location>
    <ligand>
        <name>3-methyl-2-oxobutanoate</name>
        <dbReference type="ChEBI" id="CHEBI:11851"/>
    </ligand>
</feature>
<dbReference type="EC" id="2.1.2.11" evidence="7"/>
<dbReference type="PIRSF" id="PIRSF000388">
    <property type="entry name" value="Pantoate_hydroxy_MeTrfase"/>
    <property type="match status" value="1"/>
</dbReference>
<dbReference type="InterPro" id="IPR003700">
    <property type="entry name" value="Pantoate_hydroxy_MeTrfase"/>
</dbReference>
<dbReference type="InterPro" id="IPR015813">
    <property type="entry name" value="Pyrv/PenolPyrv_kinase-like_dom"/>
</dbReference>
<evidence type="ECO:0000256" key="2">
    <source>
        <dbReference type="ARBA" id="ARBA00008676"/>
    </source>
</evidence>
<keyword evidence="7 10" id="KW-0479">Metal-binding</keyword>
<evidence type="ECO:0000256" key="10">
    <source>
        <dbReference type="PIRSR" id="PIRSR000388-3"/>
    </source>
</evidence>
<keyword evidence="4 7" id="KW-0566">Pantothenate biosynthesis</keyword>
<protein>
    <recommendedName>
        <fullName evidence="7">3-methyl-2-oxobutanoate hydroxymethyltransferase</fullName>
        <ecNumber evidence="7">2.1.2.11</ecNumber>
    </recommendedName>
    <alternativeName>
        <fullName evidence="7">Ketopantoate hydroxymethyltransferase</fullName>
        <shortName evidence="7">KPHMT</shortName>
    </alternativeName>
</protein>
<reference evidence="12 13" key="1">
    <citation type="submission" date="2019-02" db="EMBL/GenBank/DDBJ databases">
        <title>Deep-cultivation of Planctomycetes and their phenomic and genomic characterization uncovers novel biology.</title>
        <authorList>
            <person name="Wiegand S."/>
            <person name="Jogler M."/>
            <person name="Boedeker C."/>
            <person name="Pinto D."/>
            <person name="Vollmers J."/>
            <person name="Rivas-Marin E."/>
            <person name="Kohn T."/>
            <person name="Peeters S.H."/>
            <person name="Heuer A."/>
            <person name="Rast P."/>
            <person name="Oberbeckmann S."/>
            <person name="Bunk B."/>
            <person name="Jeske O."/>
            <person name="Meyerdierks A."/>
            <person name="Storesund J.E."/>
            <person name="Kallscheuer N."/>
            <person name="Luecker S."/>
            <person name="Lage O.M."/>
            <person name="Pohl T."/>
            <person name="Merkel B.J."/>
            <person name="Hornburger P."/>
            <person name="Mueller R.-W."/>
            <person name="Bruemmer F."/>
            <person name="Labrenz M."/>
            <person name="Spormann A.M."/>
            <person name="Op den Camp H."/>
            <person name="Overmann J."/>
            <person name="Amann R."/>
            <person name="Jetten M.S.M."/>
            <person name="Mascher T."/>
            <person name="Medema M.H."/>
            <person name="Devos D.P."/>
            <person name="Kaster A.-K."/>
            <person name="Ovreas L."/>
            <person name="Rohde M."/>
            <person name="Galperin M.Y."/>
            <person name="Jogler C."/>
        </authorList>
    </citation>
    <scope>NUCLEOTIDE SEQUENCE [LARGE SCALE GENOMIC DNA]</scope>
    <source>
        <strain evidence="12 13">K23_9</strain>
    </source>
</reference>
<comment type="pathway">
    <text evidence="1 7">Cofactor biosynthesis; (R)-pantothenate biosynthesis; (R)-pantoate from 3-methyl-2-oxobutanoate: step 1/2.</text>
</comment>
<name>A0A517P1N7_9BACT</name>
<dbReference type="PANTHER" id="PTHR20881:SF0">
    <property type="entry name" value="3-METHYL-2-OXOBUTANOATE HYDROXYMETHYLTRANSFERASE"/>
    <property type="match status" value="1"/>
</dbReference>
<keyword evidence="7" id="KW-0963">Cytoplasm</keyword>
<evidence type="ECO:0000256" key="6">
    <source>
        <dbReference type="ARBA" id="ARBA00056497"/>
    </source>
</evidence>
<evidence type="ECO:0000313" key="13">
    <source>
        <dbReference type="Proteomes" id="UP000319817"/>
    </source>
</evidence>
<dbReference type="GO" id="GO:0005737">
    <property type="term" value="C:cytoplasm"/>
    <property type="evidence" value="ECO:0007669"/>
    <property type="project" value="UniProtKB-SubCell"/>
</dbReference>
<dbReference type="UniPathway" id="UPA00028">
    <property type="reaction ID" value="UER00003"/>
</dbReference>
<evidence type="ECO:0000256" key="8">
    <source>
        <dbReference type="PIRSR" id="PIRSR000388-1"/>
    </source>
</evidence>
<dbReference type="GO" id="GO:0032259">
    <property type="term" value="P:methylation"/>
    <property type="evidence" value="ECO:0007669"/>
    <property type="project" value="UniProtKB-KW"/>
</dbReference>
<comment type="catalytic activity">
    <reaction evidence="7">
        <text>(6R)-5,10-methylene-5,6,7,8-tetrahydrofolate + 3-methyl-2-oxobutanoate + H2O = 2-dehydropantoate + (6S)-5,6,7,8-tetrahydrofolate</text>
        <dbReference type="Rhea" id="RHEA:11824"/>
        <dbReference type="ChEBI" id="CHEBI:11561"/>
        <dbReference type="ChEBI" id="CHEBI:11851"/>
        <dbReference type="ChEBI" id="CHEBI:15377"/>
        <dbReference type="ChEBI" id="CHEBI:15636"/>
        <dbReference type="ChEBI" id="CHEBI:57453"/>
        <dbReference type="EC" id="2.1.2.11"/>
    </reaction>
</comment>
<evidence type="ECO:0000256" key="4">
    <source>
        <dbReference type="ARBA" id="ARBA00022655"/>
    </source>
</evidence>
<dbReference type="PANTHER" id="PTHR20881">
    <property type="entry name" value="3-METHYL-2-OXOBUTANOATE HYDROXYMETHYLTRANSFERASE"/>
    <property type="match status" value="1"/>
</dbReference>
<evidence type="ECO:0000256" key="3">
    <source>
        <dbReference type="ARBA" id="ARBA00011424"/>
    </source>
</evidence>
<evidence type="ECO:0000256" key="7">
    <source>
        <dbReference type="HAMAP-Rule" id="MF_00156"/>
    </source>
</evidence>
<comment type="function">
    <text evidence="6 7">Catalyzes the reversible reaction in which hydroxymethyl group from 5,10-methylenetetrahydrofolate is transferred onto alpha-ketoisovalerate to form ketopantoate.</text>
</comment>
<dbReference type="FunFam" id="3.20.20.60:FF:000003">
    <property type="entry name" value="3-methyl-2-oxobutanoate hydroxymethyltransferase"/>
    <property type="match status" value="1"/>
</dbReference>
<dbReference type="EMBL" id="CP036526">
    <property type="protein sequence ID" value="QDT13290.1"/>
    <property type="molecule type" value="Genomic_DNA"/>
</dbReference>
<feature type="binding site" evidence="7 9">
    <location>
        <position position="140"/>
    </location>
    <ligand>
        <name>3-methyl-2-oxobutanoate</name>
        <dbReference type="ChEBI" id="CHEBI:11851"/>
    </ligand>
</feature>
<dbReference type="GO" id="GO:0008168">
    <property type="term" value="F:methyltransferase activity"/>
    <property type="evidence" value="ECO:0007669"/>
    <property type="project" value="UniProtKB-KW"/>
</dbReference>
<sequence>MTGLSRKVPSHADAVPTNDPMSDSTAPQRITTRTLQRMARDGQRISMLTAYDYPTAQVLDESGIDVLLVGDSLAMVVQGHETTLPVTMDQMIYHAEMVGRAARRAMVVVDLPFPEGQLSIENSLQCGARVLKETECHAVKLEGGAEQSERIGALVTAGIPVMAHVGLRPQNVLVDGGYRVQKDTDRLVKDALAAESAGAFCVLIECVSREIGKAITDAVSVPTIGIGAGPDTNGQVLVTNDLIGLTSGYLPKFVRQMADVRGTIRKAVTDYRDAIDDGSFPGKKETF</sequence>
<feature type="active site" description="Proton acceptor" evidence="7 8">
    <location>
        <position position="205"/>
    </location>
</feature>
<comment type="cofactor">
    <cofactor evidence="7 10">
        <name>Mg(2+)</name>
        <dbReference type="ChEBI" id="CHEBI:18420"/>
    </cofactor>
    <text evidence="7 10">Binds 1 Mg(2+) ion per subunit.</text>
</comment>
<dbReference type="Gene3D" id="3.20.20.60">
    <property type="entry name" value="Phosphoenolpyruvate-binding domains"/>
    <property type="match status" value="1"/>
</dbReference>
<feature type="binding site" evidence="7 10">
    <location>
        <position position="71"/>
    </location>
    <ligand>
        <name>Mg(2+)</name>
        <dbReference type="ChEBI" id="CHEBI:18420"/>
    </ligand>
</feature>
<evidence type="ECO:0000256" key="1">
    <source>
        <dbReference type="ARBA" id="ARBA00005033"/>
    </source>
</evidence>
<dbReference type="Proteomes" id="UP000319817">
    <property type="component" value="Chromosome"/>
</dbReference>
<keyword evidence="5 7" id="KW-0808">Transferase</keyword>
<dbReference type="SUPFAM" id="SSF51621">
    <property type="entry name" value="Phosphoenolpyruvate/pyruvate domain"/>
    <property type="match status" value="1"/>
</dbReference>
<dbReference type="InterPro" id="IPR040442">
    <property type="entry name" value="Pyrv_kinase-like_dom_sf"/>
</dbReference>
<dbReference type="Pfam" id="PF02548">
    <property type="entry name" value="Pantoate_transf"/>
    <property type="match status" value="1"/>
</dbReference>
<dbReference type="HAMAP" id="MF_00156">
    <property type="entry name" value="PanB"/>
    <property type="match status" value="1"/>
</dbReference>
<feature type="region of interest" description="Disordered" evidence="11">
    <location>
        <begin position="1"/>
        <end position="27"/>
    </location>
</feature>
<gene>
    <name evidence="7 12" type="primary">panB</name>
    <name evidence="12" type="ORF">K239x_53080</name>
</gene>
<dbReference type="GO" id="GO:0003864">
    <property type="term" value="F:3-methyl-2-oxobutanoate hydroxymethyltransferase activity"/>
    <property type="evidence" value="ECO:0007669"/>
    <property type="project" value="UniProtKB-UniRule"/>
</dbReference>
<dbReference type="CDD" id="cd06557">
    <property type="entry name" value="KPHMT-like"/>
    <property type="match status" value="1"/>
</dbReference>
<keyword evidence="7 10" id="KW-0460">Magnesium</keyword>
<dbReference type="GO" id="GO:0015940">
    <property type="term" value="P:pantothenate biosynthetic process"/>
    <property type="evidence" value="ECO:0007669"/>
    <property type="project" value="UniProtKB-UniRule"/>
</dbReference>